<gene>
    <name evidence="4" type="ORF">SAMN04488121_112109</name>
</gene>
<name>A0A1G8CE27_CHIFI</name>
<dbReference type="InterPro" id="IPR027385">
    <property type="entry name" value="Beta-barrel_OMP"/>
</dbReference>
<dbReference type="OrthoDB" id="947434at2"/>
<organism evidence="4 5">
    <name type="scientific">Chitinophaga filiformis</name>
    <name type="common">Myxococcus filiformis</name>
    <name type="synonym">Flexibacter filiformis</name>
    <dbReference type="NCBI Taxonomy" id="104663"/>
    <lineage>
        <taxon>Bacteria</taxon>
        <taxon>Pseudomonadati</taxon>
        <taxon>Bacteroidota</taxon>
        <taxon>Chitinophagia</taxon>
        <taxon>Chitinophagales</taxon>
        <taxon>Chitinophagaceae</taxon>
        <taxon>Chitinophaga</taxon>
    </lineage>
</organism>
<accession>A0A1G8CE27</accession>
<dbReference type="Proteomes" id="UP000199045">
    <property type="component" value="Unassembled WGS sequence"/>
</dbReference>
<evidence type="ECO:0000313" key="4">
    <source>
        <dbReference type="EMBL" id="SDH43628.1"/>
    </source>
</evidence>
<evidence type="ECO:0000256" key="2">
    <source>
        <dbReference type="SAM" id="SignalP"/>
    </source>
</evidence>
<dbReference type="RefSeq" id="WP_089838131.1">
    <property type="nucleotide sequence ID" value="NZ_FNBN01000012.1"/>
</dbReference>
<dbReference type="AlphaFoldDB" id="A0A1G8CE27"/>
<dbReference type="EMBL" id="FNBN01000012">
    <property type="protein sequence ID" value="SDH43628.1"/>
    <property type="molecule type" value="Genomic_DNA"/>
</dbReference>
<dbReference type="STRING" id="104663.SAMN04488121_112109"/>
<dbReference type="Pfam" id="PF13505">
    <property type="entry name" value="OMP_b-brl"/>
    <property type="match status" value="1"/>
</dbReference>
<feature type="chain" id="PRO_5011495239" evidence="2">
    <location>
        <begin position="22"/>
        <end position="201"/>
    </location>
</feature>
<dbReference type="SUPFAM" id="SSF56925">
    <property type="entry name" value="OMPA-like"/>
    <property type="match status" value="1"/>
</dbReference>
<keyword evidence="1 2" id="KW-0732">Signal</keyword>
<evidence type="ECO:0000259" key="3">
    <source>
        <dbReference type="Pfam" id="PF13505"/>
    </source>
</evidence>
<feature type="signal peptide" evidence="2">
    <location>
        <begin position="1"/>
        <end position="21"/>
    </location>
</feature>
<protein>
    <submittedName>
        <fullName evidence="4">Outer membrane protein beta-barrel domain-containing protein</fullName>
    </submittedName>
</protein>
<reference evidence="5" key="1">
    <citation type="submission" date="2016-10" db="EMBL/GenBank/DDBJ databases">
        <authorList>
            <person name="Varghese N."/>
            <person name="Submissions S."/>
        </authorList>
    </citation>
    <scope>NUCLEOTIDE SEQUENCE [LARGE SCALE GENOMIC DNA]</scope>
    <source>
        <strain evidence="5">DSM 527</strain>
    </source>
</reference>
<evidence type="ECO:0000256" key="1">
    <source>
        <dbReference type="ARBA" id="ARBA00022729"/>
    </source>
</evidence>
<dbReference type="InterPro" id="IPR011250">
    <property type="entry name" value="OMP/PagP_B-barrel"/>
</dbReference>
<feature type="domain" description="Outer membrane protein beta-barrel" evidence="3">
    <location>
        <begin position="6"/>
        <end position="200"/>
    </location>
</feature>
<evidence type="ECO:0000313" key="5">
    <source>
        <dbReference type="Proteomes" id="UP000199045"/>
    </source>
</evidence>
<sequence>MKKGLLLAGILAVMTGTAANAQRLHYGLKASLLLSKITGEGLKENLAPGFQGGAFFEFDLSKDKKWGIQPELLFTQTSAKKGPDFANKYVTYHNTDGKDKISISAATIPLLVRYTPIPAITLNLGAQYTYMYFIDENLLKANRDAFKKSDVAAVAGAQVNVANVRFFARYALGLSNINNIPAPKYEWNSHQVSIGMGVAFK</sequence>
<proteinExistence type="predicted"/>